<proteinExistence type="predicted"/>
<dbReference type="OrthoDB" id="7594527at2"/>
<gene>
    <name evidence="3" type="ORF">SAMN02927914_01388</name>
</gene>
<dbReference type="InterPro" id="IPR056313">
    <property type="entry name" value="Xre_MbcA_ParS-like_N"/>
</dbReference>
<dbReference type="Pfam" id="PF23124">
    <property type="entry name" value="Xre_MbcA_ParS-like_N"/>
    <property type="match status" value="1"/>
</dbReference>
<evidence type="ECO:0000259" key="2">
    <source>
        <dbReference type="Pfam" id="PF23125"/>
    </source>
</evidence>
<dbReference type="RefSeq" id="WP_091576299.1">
    <property type="nucleotide sequence ID" value="NZ_FMXM01000004.1"/>
</dbReference>
<dbReference type="Pfam" id="PF23125">
    <property type="entry name" value="Xre-MbcA-ParS_M"/>
    <property type="match status" value="1"/>
</dbReference>
<evidence type="ECO:0000313" key="4">
    <source>
        <dbReference type="Proteomes" id="UP000198588"/>
    </source>
</evidence>
<evidence type="ECO:0000259" key="1">
    <source>
        <dbReference type="Pfam" id="PF23124"/>
    </source>
</evidence>
<dbReference type="InterPro" id="IPR056312">
    <property type="entry name" value="Xre-MbcA-ParS_M"/>
</dbReference>
<name>A0A1G5WJ85_9HYPH</name>
<feature type="domain" description="Antitoxin Xre/MbcA/ParS-like middle" evidence="2">
    <location>
        <begin position="135"/>
        <end position="184"/>
    </location>
</feature>
<protein>
    <submittedName>
        <fullName evidence="3">Uncharacterized protein</fullName>
    </submittedName>
</protein>
<dbReference type="Proteomes" id="UP000198588">
    <property type="component" value="Unassembled WGS sequence"/>
</dbReference>
<dbReference type="AlphaFoldDB" id="A0A1G5WJ85"/>
<organism evidence="3 4">
    <name type="scientific">Mesorhizobium qingshengii</name>
    <dbReference type="NCBI Taxonomy" id="1165689"/>
    <lineage>
        <taxon>Bacteria</taxon>
        <taxon>Pseudomonadati</taxon>
        <taxon>Pseudomonadota</taxon>
        <taxon>Alphaproteobacteria</taxon>
        <taxon>Hyphomicrobiales</taxon>
        <taxon>Phyllobacteriaceae</taxon>
        <taxon>Mesorhizobium</taxon>
    </lineage>
</organism>
<accession>A0A1G5WJ85</accession>
<reference evidence="3 4" key="1">
    <citation type="submission" date="2016-10" db="EMBL/GenBank/DDBJ databases">
        <authorList>
            <person name="de Groot N.N."/>
        </authorList>
    </citation>
    <scope>NUCLEOTIDE SEQUENCE [LARGE SCALE GENOMIC DNA]</scope>
    <source>
        <strain evidence="3 4">CGMCC 1.12097</strain>
    </source>
</reference>
<evidence type="ECO:0000313" key="3">
    <source>
        <dbReference type="EMBL" id="SDA58248.1"/>
    </source>
</evidence>
<sequence>MIELPHSQANNHLDDFEIFIAVEVERALVRRDQSRKISISAGKVAGRVAAAVALLPPIQLRAIDGISDDLSRLASDFVKSLAARAMLRWEMRDVGQAQDAPATSPTGEPTQIFQNVPTEKAYLETTLIEDWAGQVVGQTYLEEQLRIPRSTLHLWRRHNEVVALRAGSRKHVFPLAQFVDGRPVPGIRDVLSGIANPRRAWFWLNTPSPCLEGRTPISMLRQDLVAEVVSALRHNLSS</sequence>
<dbReference type="EMBL" id="FMXM01000004">
    <property type="protein sequence ID" value="SDA58248.1"/>
    <property type="molecule type" value="Genomic_DNA"/>
</dbReference>
<feature type="domain" description="Antitoxin Xre/MbcA/ParS-like N-terminal" evidence="1">
    <location>
        <begin position="14"/>
        <end position="84"/>
    </location>
</feature>